<gene>
    <name evidence="1" type="ORF">S01H4_24913</name>
</gene>
<feature type="non-terminal residue" evidence="1">
    <location>
        <position position="1"/>
    </location>
</feature>
<dbReference type="EMBL" id="BART01011785">
    <property type="protein sequence ID" value="GAG88837.1"/>
    <property type="molecule type" value="Genomic_DNA"/>
</dbReference>
<name>X1C686_9ZZZZ</name>
<evidence type="ECO:0000313" key="1">
    <source>
        <dbReference type="EMBL" id="GAG88837.1"/>
    </source>
</evidence>
<comment type="caution">
    <text evidence="1">The sequence shown here is derived from an EMBL/GenBank/DDBJ whole genome shotgun (WGS) entry which is preliminary data.</text>
</comment>
<dbReference type="AlphaFoldDB" id="X1C686"/>
<sequence>AHVNYSDPPLYPKTFPLRIGYKKDTIASCGLKCGDCFSFNEGVCVGCPTVVWYKGSLG</sequence>
<protein>
    <submittedName>
        <fullName evidence="1">Uncharacterized protein</fullName>
    </submittedName>
</protein>
<organism evidence="1">
    <name type="scientific">marine sediment metagenome</name>
    <dbReference type="NCBI Taxonomy" id="412755"/>
    <lineage>
        <taxon>unclassified sequences</taxon>
        <taxon>metagenomes</taxon>
        <taxon>ecological metagenomes</taxon>
    </lineage>
</organism>
<reference evidence="1" key="1">
    <citation type="journal article" date="2014" name="Front. Microbiol.">
        <title>High frequency of phylogenetically diverse reductive dehalogenase-homologous genes in deep subseafloor sedimentary metagenomes.</title>
        <authorList>
            <person name="Kawai M."/>
            <person name="Futagami T."/>
            <person name="Toyoda A."/>
            <person name="Takaki Y."/>
            <person name="Nishi S."/>
            <person name="Hori S."/>
            <person name="Arai W."/>
            <person name="Tsubouchi T."/>
            <person name="Morono Y."/>
            <person name="Uchiyama I."/>
            <person name="Ito T."/>
            <person name="Fujiyama A."/>
            <person name="Inagaki F."/>
            <person name="Takami H."/>
        </authorList>
    </citation>
    <scope>NUCLEOTIDE SEQUENCE</scope>
    <source>
        <strain evidence="1">Expedition CK06-06</strain>
    </source>
</reference>
<accession>X1C686</accession>
<proteinExistence type="predicted"/>